<dbReference type="InterPro" id="IPR003462">
    <property type="entry name" value="ODC_Mu_crystall"/>
</dbReference>
<dbReference type="Gene3D" id="3.30.1780.10">
    <property type="entry name" value="ornithine cyclodeaminase, domain 1"/>
    <property type="match status" value="1"/>
</dbReference>
<dbReference type="Gene3D" id="3.40.50.720">
    <property type="entry name" value="NAD(P)-binding Rossmann-like Domain"/>
    <property type="match status" value="1"/>
</dbReference>
<keyword evidence="2" id="KW-0175">Coiled coil</keyword>
<dbReference type="InParanoid" id="A0A2N3NGJ1"/>
<dbReference type="PANTHER" id="PTHR13812:SF19">
    <property type="entry name" value="KETIMINE REDUCTASE MU-CRYSTALLIN"/>
    <property type="match status" value="1"/>
</dbReference>
<evidence type="ECO:0000313" key="4">
    <source>
        <dbReference type="Proteomes" id="UP000233524"/>
    </source>
</evidence>
<dbReference type="GO" id="GO:0005737">
    <property type="term" value="C:cytoplasm"/>
    <property type="evidence" value="ECO:0007669"/>
    <property type="project" value="TreeGrafter"/>
</dbReference>
<dbReference type="STRING" id="41688.A0A2N3NGJ1"/>
<dbReference type="AlphaFoldDB" id="A0A2N3NGJ1"/>
<dbReference type="FunCoup" id="A0A2N3NGJ1">
    <property type="interactions" value="7"/>
</dbReference>
<evidence type="ECO:0008006" key="5">
    <source>
        <dbReference type="Google" id="ProtNLM"/>
    </source>
</evidence>
<comment type="similarity">
    <text evidence="1">Belongs to the ornithine cyclodeaminase/mu-crystallin family.</text>
</comment>
<comment type="caution">
    <text evidence="3">The sequence shown here is derived from an EMBL/GenBank/DDBJ whole genome shotgun (WGS) entry which is preliminary data.</text>
</comment>
<reference evidence="3 4" key="1">
    <citation type="journal article" date="2017" name="G3 (Bethesda)">
        <title>First Draft Genome Sequence of the Pathogenic Fungus Lomentospora prolificans (Formerly Scedosporium prolificans).</title>
        <authorList>
            <person name="Luo R."/>
            <person name="Zimin A."/>
            <person name="Workman R."/>
            <person name="Fan Y."/>
            <person name="Pertea G."/>
            <person name="Grossman N."/>
            <person name="Wear M.P."/>
            <person name="Jia B."/>
            <person name="Miller H."/>
            <person name="Casadevall A."/>
            <person name="Timp W."/>
            <person name="Zhang S.X."/>
            <person name="Salzberg S.L."/>
        </authorList>
    </citation>
    <scope>NUCLEOTIDE SEQUENCE [LARGE SCALE GENOMIC DNA]</scope>
    <source>
        <strain evidence="3 4">JHH-5317</strain>
    </source>
</reference>
<dbReference type="SUPFAM" id="SSF51735">
    <property type="entry name" value="NAD(P)-binding Rossmann-fold domains"/>
    <property type="match status" value="1"/>
</dbReference>
<protein>
    <recommendedName>
        <fullName evidence="5">Quinate/shikimate 5-dehydrogenase/glutamyl-tRNA reductase domain-containing protein</fullName>
    </recommendedName>
</protein>
<accession>A0A2N3NGJ1</accession>
<proteinExistence type="inferred from homology"/>
<gene>
    <name evidence="3" type="ORF">jhhlp_003310</name>
</gene>
<dbReference type="EMBL" id="NLAX01000008">
    <property type="protein sequence ID" value="PKS11545.1"/>
    <property type="molecule type" value="Genomic_DNA"/>
</dbReference>
<dbReference type="InterPro" id="IPR023401">
    <property type="entry name" value="ODC_N"/>
</dbReference>
<feature type="coiled-coil region" evidence="2">
    <location>
        <begin position="172"/>
        <end position="199"/>
    </location>
</feature>
<dbReference type="OrthoDB" id="41492at2759"/>
<dbReference type="Proteomes" id="UP000233524">
    <property type="component" value="Unassembled WGS sequence"/>
</dbReference>
<dbReference type="VEuPathDB" id="FungiDB:jhhlp_003310"/>
<sequence>MTLTILTNDQAKSVLDNLTLAQLDGFQRHLSKALREYSTNTQTIQDGTYHQPHRTRYENPKTGATTLFMPSVGPMGMVVTLSTPQKGARKHGAETLPVIRPTGAITLFAPDGTTTGFLHAGAITAFRTALASSILLRLRRNVQHIVVFGAGKQAYWHVRLALLQNGSTVTRVTVINRKKETAQEMLDDLKNVAPELKSREGWEPTELDFLTPDTVGYVGLLQRRLQEADVIFCCTPSTEDLFDGSILTSEEGRKKTRLIVAVGSYTPEMRELPQSLLLQSAKAPREDPIDGGAIVVDTLEGVLTEAGEIIQAKIGPSRLVELGEVVGLEHTDHESPVRRARTTDKAREQWLGEGNVIFKSVGLGLMDLTIGSYLIEVANEAGLGTRVEGF</sequence>
<name>A0A2N3NGJ1_9PEZI</name>
<organism evidence="3 4">
    <name type="scientific">Lomentospora prolificans</name>
    <dbReference type="NCBI Taxonomy" id="41688"/>
    <lineage>
        <taxon>Eukaryota</taxon>
        <taxon>Fungi</taxon>
        <taxon>Dikarya</taxon>
        <taxon>Ascomycota</taxon>
        <taxon>Pezizomycotina</taxon>
        <taxon>Sordariomycetes</taxon>
        <taxon>Hypocreomycetidae</taxon>
        <taxon>Microascales</taxon>
        <taxon>Microascaceae</taxon>
        <taxon>Lomentospora</taxon>
    </lineage>
</organism>
<dbReference type="PANTHER" id="PTHR13812">
    <property type="entry name" value="KETIMINE REDUCTASE MU-CRYSTALLIN"/>
    <property type="match status" value="1"/>
</dbReference>
<dbReference type="InterPro" id="IPR036291">
    <property type="entry name" value="NAD(P)-bd_dom_sf"/>
</dbReference>
<evidence type="ECO:0000256" key="2">
    <source>
        <dbReference type="SAM" id="Coils"/>
    </source>
</evidence>
<evidence type="ECO:0000256" key="1">
    <source>
        <dbReference type="ARBA" id="ARBA00008903"/>
    </source>
</evidence>
<keyword evidence="4" id="KW-1185">Reference proteome</keyword>
<evidence type="ECO:0000313" key="3">
    <source>
        <dbReference type="EMBL" id="PKS11545.1"/>
    </source>
</evidence>